<protein>
    <submittedName>
        <fullName evidence="1">Uncharacterized protein</fullName>
    </submittedName>
</protein>
<evidence type="ECO:0000313" key="2">
    <source>
        <dbReference type="Proteomes" id="UP000078540"/>
    </source>
</evidence>
<sequence length="102" mass="11361">MRSIGEHVIKPPFAYGRNPNTSGMYSTNAIFFCFQADLSCRNTKQTVGAIYTRTNFVTLKYVTDGWGTSSNGFRLVITAVKDPSEYLSMRTVSNLFAGQSTR</sequence>
<gene>
    <name evidence="1" type="ORF">ALC53_02082</name>
</gene>
<name>A0A195BRX9_9HYME</name>
<dbReference type="STRING" id="520822.A0A195BRX9"/>
<dbReference type="AlphaFoldDB" id="A0A195BRX9"/>
<dbReference type="EMBL" id="KQ976417">
    <property type="protein sequence ID" value="KYM89770.1"/>
    <property type="molecule type" value="Genomic_DNA"/>
</dbReference>
<accession>A0A195BRX9</accession>
<dbReference type="Proteomes" id="UP000078540">
    <property type="component" value="Unassembled WGS sequence"/>
</dbReference>
<reference evidence="1 2" key="1">
    <citation type="submission" date="2015-09" db="EMBL/GenBank/DDBJ databases">
        <title>Atta colombica WGS genome.</title>
        <authorList>
            <person name="Nygaard S."/>
            <person name="Hu H."/>
            <person name="Boomsma J."/>
            <person name="Zhang G."/>
        </authorList>
    </citation>
    <scope>NUCLEOTIDE SEQUENCE [LARGE SCALE GENOMIC DNA]</scope>
    <source>
        <strain evidence="1">Treedump-2</strain>
        <tissue evidence="1">Whole body</tissue>
    </source>
</reference>
<organism evidence="1 2">
    <name type="scientific">Atta colombica</name>
    <dbReference type="NCBI Taxonomy" id="520822"/>
    <lineage>
        <taxon>Eukaryota</taxon>
        <taxon>Metazoa</taxon>
        <taxon>Ecdysozoa</taxon>
        <taxon>Arthropoda</taxon>
        <taxon>Hexapoda</taxon>
        <taxon>Insecta</taxon>
        <taxon>Pterygota</taxon>
        <taxon>Neoptera</taxon>
        <taxon>Endopterygota</taxon>
        <taxon>Hymenoptera</taxon>
        <taxon>Apocrita</taxon>
        <taxon>Aculeata</taxon>
        <taxon>Formicoidea</taxon>
        <taxon>Formicidae</taxon>
        <taxon>Myrmicinae</taxon>
        <taxon>Atta</taxon>
    </lineage>
</organism>
<keyword evidence="2" id="KW-1185">Reference proteome</keyword>
<evidence type="ECO:0000313" key="1">
    <source>
        <dbReference type="EMBL" id="KYM89770.1"/>
    </source>
</evidence>
<proteinExistence type="predicted"/>